<keyword evidence="1" id="KW-0067">ATP-binding</keyword>
<dbReference type="GO" id="GO:0016301">
    <property type="term" value="F:kinase activity"/>
    <property type="evidence" value="ECO:0007669"/>
    <property type="project" value="UniProtKB-KW"/>
</dbReference>
<dbReference type="EC" id="2.7.1.170" evidence="1"/>
<comment type="catalytic activity">
    <reaction evidence="1">
        <text>1,6-anhydro-N-acetyl-beta-muramate + ATP + H2O = N-acetyl-D-muramate 6-phosphate + ADP + H(+)</text>
        <dbReference type="Rhea" id="RHEA:24952"/>
        <dbReference type="ChEBI" id="CHEBI:15377"/>
        <dbReference type="ChEBI" id="CHEBI:15378"/>
        <dbReference type="ChEBI" id="CHEBI:30616"/>
        <dbReference type="ChEBI" id="CHEBI:58690"/>
        <dbReference type="ChEBI" id="CHEBI:58722"/>
        <dbReference type="ChEBI" id="CHEBI:456216"/>
        <dbReference type="EC" id="2.7.1.170"/>
    </reaction>
</comment>
<proteinExistence type="inferred from homology"/>
<dbReference type="InterPro" id="IPR043129">
    <property type="entry name" value="ATPase_NBD"/>
</dbReference>
<dbReference type="RefSeq" id="WP_239124571.1">
    <property type="nucleotide sequence ID" value="NZ_BONY01000157.1"/>
</dbReference>
<dbReference type="SUPFAM" id="SSF53067">
    <property type="entry name" value="Actin-like ATPase domain"/>
    <property type="match status" value="1"/>
</dbReference>
<sequence>MRVLGMISGTSHDGIDVAVVDFALAGTTLHGSLRHAACIPYPPALRARLRAALPPASLTFAEVCTLDTLIGQAFADAASAALAVAGKVDLICSHGQTVYHWVEAGKVHGTLQLGQPAWIAERTGTPVVSDLRARDVAAGGQGAPLVALMDTLLLSGLPGRPAALNLGGIANLTIPTHPGAFPALAYDLGPANALIDAAAWRACGAHFDRDGELAAAGRIDPDLLAALLAEPYYALPPPKTTGKELFNLAYLESLLSQRNLAAVDVVATVTALTAEIVAAEVKRHGIDTVIASGGGCANPTLMAMVRSRLDGINVVTSGTLGVPSDAKEAIAFALLGYFTAHGLPGNIPSCTGAAAPRILGTITPGRAQLRIPAPPSEPPTRLLLA</sequence>
<keyword evidence="1" id="KW-0808">Transferase</keyword>
<keyword evidence="1 2" id="KW-0418">Kinase</keyword>
<reference evidence="2" key="1">
    <citation type="submission" date="2021-01" db="EMBL/GenBank/DDBJ databases">
        <title>Whole genome shotgun sequence of Rhizocola hellebori NBRC 109834.</title>
        <authorList>
            <person name="Komaki H."/>
            <person name="Tamura T."/>
        </authorList>
    </citation>
    <scope>NUCLEOTIDE SEQUENCE</scope>
    <source>
        <strain evidence="2">NBRC 109834</strain>
    </source>
</reference>
<comment type="pathway">
    <text evidence="1">Cell wall biogenesis; peptidoglycan recycling.</text>
</comment>
<organism evidence="2 3">
    <name type="scientific">Rhizocola hellebori</name>
    <dbReference type="NCBI Taxonomy" id="1392758"/>
    <lineage>
        <taxon>Bacteria</taxon>
        <taxon>Bacillati</taxon>
        <taxon>Actinomycetota</taxon>
        <taxon>Actinomycetes</taxon>
        <taxon>Micromonosporales</taxon>
        <taxon>Micromonosporaceae</taxon>
        <taxon>Rhizocola</taxon>
    </lineage>
</organism>
<name>A0A8J3VMI7_9ACTN</name>
<gene>
    <name evidence="1 2" type="primary">anmK</name>
    <name evidence="2" type="ORF">Rhe02_97790</name>
</gene>
<dbReference type="GO" id="GO:0016773">
    <property type="term" value="F:phosphotransferase activity, alcohol group as acceptor"/>
    <property type="evidence" value="ECO:0007669"/>
    <property type="project" value="UniProtKB-UniRule"/>
</dbReference>
<dbReference type="HAMAP" id="MF_01270">
    <property type="entry name" value="AnhMurNAc_kinase"/>
    <property type="match status" value="1"/>
</dbReference>
<comment type="function">
    <text evidence="1">Catalyzes the specific phosphorylation of 1,6-anhydro-N-acetylmuramic acid (anhMurNAc) with the simultaneous cleavage of the 1,6-anhydro ring, generating MurNAc-6-P. Is required for the utilization of anhMurNAc either imported from the medium or derived from its own cell wall murein, and thus plays a role in cell wall recycling.</text>
</comment>
<evidence type="ECO:0000313" key="3">
    <source>
        <dbReference type="Proteomes" id="UP000612899"/>
    </source>
</evidence>
<dbReference type="PANTHER" id="PTHR30605">
    <property type="entry name" value="ANHYDRO-N-ACETYLMURAMIC ACID KINASE"/>
    <property type="match status" value="1"/>
</dbReference>
<dbReference type="PANTHER" id="PTHR30605:SF0">
    <property type="entry name" value="ANHYDRO-N-ACETYLMURAMIC ACID KINASE"/>
    <property type="match status" value="1"/>
</dbReference>
<keyword evidence="1" id="KW-0547">Nucleotide-binding</keyword>
<dbReference type="AlphaFoldDB" id="A0A8J3VMI7"/>
<dbReference type="GO" id="GO:0005524">
    <property type="term" value="F:ATP binding"/>
    <property type="evidence" value="ECO:0007669"/>
    <property type="project" value="UniProtKB-UniRule"/>
</dbReference>
<evidence type="ECO:0000313" key="2">
    <source>
        <dbReference type="EMBL" id="GIH11712.1"/>
    </source>
</evidence>
<keyword evidence="1" id="KW-0119">Carbohydrate metabolism</keyword>
<comment type="pathway">
    <text evidence="1">Amino-sugar metabolism; 1,6-anhydro-N-acetylmuramate degradation.</text>
</comment>
<comment type="similarity">
    <text evidence="1">Belongs to the anhydro-N-acetylmuramic acid kinase family.</text>
</comment>
<dbReference type="Pfam" id="PF03702">
    <property type="entry name" value="AnmK"/>
    <property type="match status" value="1"/>
</dbReference>
<accession>A0A8J3VMI7</accession>
<feature type="binding site" evidence="1">
    <location>
        <begin position="9"/>
        <end position="16"/>
    </location>
    <ligand>
        <name>ATP</name>
        <dbReference type="ChEBI" id="CHEBI:30616"/>
    </ligand>
</feature>
<dbReference type="EMBL" id="BONY01000157">
    <property type="protein sequence ID" value="GIH11712.1"/>
    <property type="molecule type" value="Genomic_DNA"/>
</dbReference>
<dbReference type="InterPro" id="IPR005338">
    <property type="entry name" value="Anhydro_N_Ac-Mur_kinase"/>
</dbReference>
<dbReference type="Gene3D" id="3.30.420.40">
    <property type="match status" value="2"/>
</dbReference>
<dbReference type="NCBIfam" id="NF007148">
    <property type="entry name" value="PRK09585.3-2"/>
    <property type="match status" value="1"/>
</dbReference>
<dbReference type="GO" id="GO:0006040">
    <property type="term" value="P:amino sugar metabolic process"/>
    <property type="evidence" value="ECO:0007669"/>
    <property type="project" value="InterPro"/>
</dbReference>
<dbReference type="Proteomes" id="UP000612899">
    <property type="component" value="Unassembled WGS sequence"/>
</dbReference>
<keyword evidence="3" id="KW-1185">Reference proteome</keyword>
<dbReference type="NCBIfam" id="NF007146">
    <property type="entry name" value="PRK09585.2-6"/>
    <property type="match status" value="1"/>
</dbReference>
<dbReference type="GO" id="GO:0097175">
    <property type="term" value="P:1,6-anhydro-N-acetyl-beta-muramic acid catabolic process"/>
    <property type="evidence" value="ECO:0007669"/>
    <property type="project" value="UniProtKB-UniRule"/>
</dbReference>
<evidence type="ECO:0000256" key="1">
    <source>
        <dbReference type="HAMAP-Rule" id="MF_01270"/>
    </source>
</evidence>
<protein>
    <recommendedName>
        <fullName evidence="1">Anhydro-N-acetylmuramic acid kinase</fullName>
        <ecNumber evidence="1">2.7.1.170</ecNumber>
    </recommendedName>
    <alternativeName>
        <fullName evidence="1">AnhMurNAc kinase</fullName>
    </alternativeName>
</protein>
<dbReference type="UniPathway" id="UPA00343"/>
<comment type="caution">
    <text evidence="2">The sequence shown here is derived from an EMBL/GenBank/DDBJ whole genome shotgun (WGS) entry which is preliminary data.</text>
</comment>
<dbReference type="GO" id="GO:0009254">
    <property type="term" value="P:peptidoglycan turnover"/>
    <property type="evidence" value="ECO:0007669"/>
    <property type="project" value="UniProtKB-UniRule"/>
</dbReference>
<dbReference type="UniPathway" id="UPA00544"/>